<dbReference type="PANTHER" id="PTHR42718">
    <property type="entry name" value="MAJOR FACILITATOR SUPERFAMILY MULTIDRUG TRANSPORTER MFSC"/>
    <property type="match status" value="1"/>
</dbReference>
<feature type="region of interest" description="Disordered" evidence="8">
    <location>
        <begin position="503"/>
        <end position="530"/>
    </location>
</feature>
<keyword evidence="3" id="KW-1003">Cell membrane</keyword>
<evidence type="ECO:0000256" key="1">
    <source>
        <dbReference type="ARBA" id="ARBA00004651"/>
    </source>
</evidence>
<reference evidence="11" key="1">
    <citation type="submission" date="2021-03" db="EMBL/GenBank/DDBJ databases">
        <title>Streptomyces strains.</title>
        <authorList>
            <person name="Lund M.B."/>
            <person name="Toerring T."/>
        </authorList>
    </citation>
    <scope>NUCLEOTIDE SEQUENCE</scope>
    <source>
        <strain evidence="11">JCM 4242</strain>
    </source>
</reference>
<dbReference type="InterPro" id="IPR036259">
    <property type="entry name" value="MFS_trans_sf"/>
</dbReference>
<dbReference type="GO" id="GO:0046677">
    <property type="term" value="P:response to antibiotic"/>
    <property type="evidence" value="ECO:0007669"/>
    <property type="project" value="UniProtKB-KW"/>
</dbReference>
<proteinExistence type="predicted"/>
<comment type="subcellular location">
    <subcellularLocation>
        <location evidence="1">Cell membrane</location>
        <topology evidence="1">Multi-pass membrane protein</topology>
    </subcellularLocation>
</comment>
<evidence type="ECO:0000313" key="11">
    <source>
        <dbReference type="EMBL" id="MBO0651378.1"/>
    </source>
</evidence>
<evidence type="ECO:0000256" key="7">
    <source>
        <dbReference type="ARBA" id="ARBA00023251"/>
    </source>
</evidence>
<dbReference type="InterPro" id="IPR011701">
    <property type="entry name" value="MFS"/>
</dbReference>
<comment type="caution">
    <text evidence="11">The sequence shown here is derived from an EMBL/GenBank/DDBJ whole genome shotgun (WGS) entry which is preliminary data.</text>
</comment>
<protein>
    <submittedName>
        <fullName evidence="11">MFS transporter</fullName>
    </submittedName>
</protein>
<keyword evidence="5 9" id="KW-1133">Transmembrane helix</keyword>
<dbReference type="GO" id="GO:0022857">
    <property type="term" value="F:transmembrane transporter activity"/>
    <property type="evidence" value="ECO:0007669"/>
    <property type="project" value="InterPro"/>
</dbReference>
<evidence type="ECO:0000256" key="5">
    <source>
        <dbReference type="ARBA" id="ARBA00022989"/>
    </source>
</evidence>
<dbReference type="Proteomes" id="UP000664781">
    <property type="component" value="Unassembled WGS sequence"/>
</dbReference>
<sequence length="530" mass="53282">MRKWRPLMAVSLGAFILLVDVTIVNVALPQMAEDLHAGFASLQWVVDAYALALAALLLAAGSLADRFGHRRLYVAGLILFALASLACGLASGAGVLVAARAVQGVGGAAMFATTTALLGATYQGRDRGTAFGVWGAVNGAAAAAGPLLGGLLTEHIGWQAVFLVNLPIAAVAVLMTLRVIAPDRRDEARHAAPSGRLDIPGAVTFTLAAAALTYGLIRGSEDGWTSALTLGAFAVAVVSLAAFVTAEIRAERKGGQPMLDLALLRRPSFSGLMGGALLLQGGAFGGLALLSLWLQSVIGLGPIDAGLSLTPLAVVSFLVSLVAGRYLQRLTPRLPIGLGLLVVAGGMLLLNAGLTADAGRSAVIAGLCVTGAGAGLAMPVLVSAAMGSVPPQRMGMAGGAVSTFRQLGMTLAIAGLGAVFTSRVEKVLEESGTAADPHAAASALAGGQAHRMIESAPAAVRDDTARLVHEAFAAGLDRVFLCAAVAAAVGGLLVLALVRPTPRPEGGARAGGTPAEQVPGSRGEAEPARA</sequence>
<dbReference type="InterPro" id="IPR004638">
    <property type="entry name" value="EmrB-like"/>
</dbReference>
<feature type="transmembrane region" description="Helical" evidence="9">
    <location>
        <begin position="158"/>
        <end position="177"/>
    </location>
</feature>
<evidence type="ECO:0000256" key="2">
    <source>
        <dbReference type="ARBA" id="ARBA00022448"/>
    </source>
</evidence>
<dbReference type="PANTHER" id="PTHR42718:SF49">
    <property type="entry name" value="EXPORT PROTEIN"/>
    <property type="match status" value="1"/>
</dbReference>
<dbReference type="InterPro" id="IPR020846">
    <property type="entry name" value="MFS_dom"/>
</dbReference>
<feature type="transmembrane region" description="Helical" evidence="9">
    <location>
        <begin position="362"/>
        <end position="386"/>
    </location>
</feature>
<feature type="transmembrane region" description="Helical" evidence="9">
    <location>
        <begin position="131"/>
        <end position="152"/>
    </location>
</feature>
<evidence type="ECO:0000256" key="8">
    <source>
        <dbReference type="SAM" id="MobiDB-lite"/>
    </source>
</evidence>
<evidence type="ECO:0000256" key="9">
    <source>
        <dbReference type="SAM" id="Phobius"/>
    </source>
</evidence>
<dbReference type="NCBIfam" id="TIGR00711">
    <property type="entry name" value="efflux_EmrB"/>
    <property type="match status" value="1"/>
</dbReference>
<accession>A0A939FIT5</accession>
<keyword evidence="4 9" id="KW-0812">Transmembrane</keyword>
<dbReference type="Gene3D" id="1.20.1250.20">
    <property type="entry name" value="MFS general substrate transporter like domains"/>
    <property type="match status" value="1"/>
</dbReference>
<keyword evidence="7" id="KW-0046">Antibiotic resistance</keyword>
<name>A0A939FIT5_9ACTN</name>
<dbReference type="SUPFAM" id="SSF103473">
    <property type="entry name" value="MFS general substrate transporter"/>
    <property type="match status" value="1"/>
</dbReference>
<dbReference type="AlphaFoldDB" id="A0A939FIT5"/>
<feature type="domain" description="Major facilitator superfamily (MFS) profile" evidence="10">
    <location>
        <begin position="6"/>
        <end position="502"/>
    </location>
</feature>
<dbReference type="EMBL" id="JAFMOF010000001">
    <property type="protein sequence ID" value="MBO0651378.1"/>
    <property type="molecule type" value="Genomic_DNA"/>
</dbReference>
<dbReference type="CDD" id="cd17321">
    <property type="entry name" value="MFS_MMR_MDR_like"/>
    <property type="match status" value="1"/>
</dbReference>
<feature type="transmembrane region" description="Helical" evidence="9">
    <location>
        <begin position="269"/>
        <end position="293"/>
    </location>
</feature>
<feature type="transmembrane region" description="Helical" evidence="9">
    <location>
        <begin position="42"/>
        <end position="60"/>
    </location>
</feature>
<evidence type="ECO:0000313" key="12">
    <source>
        <dbReference type="Proteomes" id="UP000664781"/>
    </source>
</evidence>
<feature type="transmembrane region" description="Helical" evidence="9">
    <location>
        <begin position="305"/>
        <end position="324"/>
    </location>
</feature>
<evidence type="ECO:0000256" key="4">
    <source>
        <dbReference type="ARBA" id="ARBA00022692"/>
    </source>
</evidence>
<feature type="transmembrane region" description="Helical" evidence="9">
    <location>
        <begin position="223"/>
        <end position="248"/>
    </location>
</feature>
<keyword evidence="2" id="KW-0813">Transport</keyword>
<dbReference type="Pfam" id="PF07690">
    <property type="entry name" value="MFS_1"/>
    <property type="match status" value="1"/>
</dbReference>
<dbReference type="GO" id="GO:0005886">
    <property type="term" value="C:plasma membrane"/>
    <property type="evidence" value="ECO:0007669"/>
    <property type="project" value="UniProtKB-SubCell"/>
</dbReference>
<keyword evidence="12" id="KW-1185">Reference proteome</keyword>
<feature type="transmembrane region" description="Helical" evidence="9">
    <location>
        <begin position="336"/>
        <end position="356"/>
    </location>
</feature>
<organism evidence="11 12">
    <name type="scientific">Streptomyces triculaminicus</name>
    <dbReference type="NCBI Taxonomy" id="2816232"/>
    <lineage>
        <taxon>Bacteria</taxon>
        <taxon>Bacillati</taxon>
        <taxon>Actinomycetota</taxon>
        <taxon>Actinomycetes</taxon>
        <taxon>Kitasatosporales</taxon>
        <taxon>Streptomycetaceae</taxon>
        <taxon>Streptomyces</taxon>
    </lineage>
</organism>
<evidence type="ECO:0000256" key="3">
    <source>
        <dbReference type="ARBA" id="ARBA00022475"/>
    </source>
</evidence>
<keyword evidence="6 9" id="KW-0472">Membrane</keyword>
<feature type="transmembrane region" description="Helical" evidence="9">
    <location>
        <begin position="197"/>
        <end position="217"/>
    </location>
</feature>
<evidence type="ECO:0000259" key="10">
    <source>
        <dbReference type="PROSITE" id="PS50850"/>
    </source>
</evidence>
<gene>
    <name evidence="11" type="ORF">J1792_00730</name>
</gene>
<dbReference type="PROSITE" id="PS50850">
    <property type="entry name" value="MFS"/>
    <property type="match status" value="1"/>
</dbReference>
<feature type="transmembrane region" description="Helical" evidence="9">
    <location>
        <begin position="478"/>
        <end position="498"/>
    </location>
</feature>
<dbReference type="PRINTS" id="PR01036">
    <property type="entry name" value="TCRTETB"/>
</dbReference>
<evidence type="ECO:0000256" key="6">
    <source>
        <dbReference type="ARBA" id="ARBA00023136"/>
    </source>
</evidence>
<feature type="transmembrane region" description="Helical" evidence="9">
    <location>
        <begin position="72"/>
        <end position="95"/>
    </location>
</feature>
<dbReference type="Gene3D" id="1.20.1720.10">
    <property type="entry name" value="Multidrug resistance protein D"/>
    <property type="match status" value="1"/>
</dbReference>
<feature type="transmembrane region" description="Helical" evidence="9">
    <location>
        <begin position="101"/>
        <end position="119"/>
    </location>
</feature>